<dbReference type="Ensembl" id="ENSCPOT00000026295.2">
    <property type="protein sequence ID" value="ENSCPOP00000019543.2"/>
    <property type="gene ID" value="ENSCPOG00000021388.2"/>
</dbReference>
<evidence type="ECO:0000313" key="8">
    <source>
        <dbReference type="Proteomes" id="UP000005447"/>
    </source>
</evidence>
<dbReference type="FunFam" id="3.40.640.10:FF:000030">
    <property type="entry name" value="Low-specificity L-threonine aldolase"/>
    <property type="match status" value="1"/>
</dbReference>
<comment type="cofactor">
    <cofactor evidence="1">
        <name>pyridoxal 5'-phosphate</name>
        <dbReference type="ChEBI" id="CHEBI:597326"/>
    </cofactor>
</comment>
<keyword evidence="4" id="KW-0456">Lyase</keyword>
<dbReference type="NCBIfam" id="NF041359">
    <property type="entry name" value="GntG_guanitoxin"/>
    <property type="match status" value="1"/>
</dbReference>
<keyword evidence="3" id="KW-0663">Pyridoxal phosphate</keyword>
<dbReference type="FunCoup" id="H0W985">
    <property type="interactions" value="410"/>
</dbReference>
<dbReference type="InterPro" id="IPR015421">
    <property type="entry name" value="PyrdxlP-dep_Trfase_major"/>
</dbReference>
<dbReference type="Bgee" id="ENSCPOG00000021388">
    <property type="expression patterns" value="Expressed in adult mammalian kidney and 12 other cell types or tissues"/>
</dbReference>
<dbReference type="InParanoid" id="H0W985"/>
<feature type="modified residue" description="N6-(pyridoxal phosphate)lysine" evidence="5">
    <location>
        <position position="234"/>
    </location>
</feature>
<dbReference type="InterPro" id="IPR023603">
    <property type="entry name" value="Low_specificity_L-TA-like"/>
</dbReference>
<evidence type="ECO:0000256" key="3">
    <source>
        <dbReference type="ARBA" id="ARBA00022898"/>
    </source>
</evidence>
<dbReference type="InterPro" id="IPR015422">
    <property type="entry name" value="PyrdxlP-dep_Trfase_small"/>
</dbReference>
<sequence>AMLRTLARAATVGLGATWTRWSGSRAGVLAHVVDLRSDTVTTPRPAMRRAMAEAVVGDDDYGEDPTVRELQEKTAELLGVEQTLFVPTNTMANLIAVMGHCRRRGSQVLLGQECHLQVYEQGGLAQLAGVLSHPLPDLPHGMLDLAELERVLARGHGSPYHPVCELVCMENTHSSSGGRVLPIDYLRQVHLLARTYGARVHLDGARLMNAAVALHMPPARIVEHCDSVSFCFSKGLGAPLGALIGGPKDFIEEAWRFRKALGGGMHQSGVLAAAALVGLADAKEILLQDHGNAQRFAKGLRDLASPICFVDPATVETNMVLVRVDGPSPTELCQRLQTVSPEEVAQTGHAVRVLLFPWTERSVRAVWHRGVSTEDTDLALRKWEFVLRQLEL</sequence>
<dbReference type="EMBL" id="AAKN02047322">
    <property type="status" value="NOT_ANNOTATED_CDS"/>
    <property type="molecule type" value="Genomic_DNA"/>
</dbReference>
<evidence type="ECO:0000256" key="4">
    <source>
        <dbReference type="ARBA" id="ARBA00023239"/>
    </source>
</evidence>
<dbReference type="GO" id="GO:0006545">
    <property type="term" value="P:glycine biosynthetic process"/>
    <property type="evidence" value="ECO:0007669"/>
    <property type="project" value="TreeGrafter"/>
</dbReference>
<keyword evidence="8" id="KW-1185">Reference proteome</keyword>
<evidence type="ECO:0000256" key="5">
    <source>
        <dbReference type="PIRSR" id="PIRSR017617-1"/>
    </source>
</evidence>
<dbReference type="Gene3D" id="3.40.640.10">
    <property type="entry name" value="Type I PLP-dependent aspartate aminotransferase-like (Major domain)"/>
    <property type="match status" value="1"/>
</dbReference>
<dbReference type="SUPFAM" id="SSF53383">
    <property type="entry name" value="PLP-dependent transferases"/>
    <property type="match status" value="1"/>
</dbReference>
<dbReference type="eggNOG" id="KOG1368">
    <property type="taxonomic scope" value="Eukaryota"/>
</dbReference>
<evidence type="ECO:0000256" key="2">
    <source>
        <dbReference type="ARBA" id="ARBA00006966"/>
    </source>
</evidence>
<dbReference type="Gene3D" id="3.90.1150.10">
    <property type="entry name" value="Aspartate Aminotransferase, domain 1"/>
    <property type="match status" value="1"/>
</dbReference>
<evidence type="ECO:0000259" key="6">
    <source>
        <dbReference type="Pfam" id="PF01212"/>
    </source>
</evidence>
<dbReference type="PANTHER" id="PTHR48097">
    <property type="entry name" value="L-THREONINE ALDOLASE-RELATED"/>
    <property type="match status" value="1"/>
</dbReference>
<dbReference type="PANTHER" id="PTHR48097:SF9">
    <property type="entry name" value="L-THREONINE ALDOLASE"/>
    <property type="match status" value="1"/>
</dbReference>
<reference evidence="7" key="3">
    <citation type="submission" date="2025-09" db="UniProtKB">
        <authorList>
            <consortium name="Ensembl"/>
        </authorList>
    </citation>
    <scope>IDENTIFICATION</scope>
    <source>
        <strain evidence="7">2N</strain>
    </source>
</reference>
<dbReference type="VEuPathDB" id="HostDB:ENSCPOG00000021388"/>
<name>H0W985_CAVPO</name>
<accession>H0W985</accession>
<dbReference type="GO" id="GO:0006567">
    <property type="term" value="P:L-threonine catabolic process"/>
    <property type="evidence" value="ECO:0007669"/>
    <property type="project" value="TreeGrafter"/>
</dbReference>
<dbReference type="FunFam" id="3.90.1150.10:FF:000041">
    <property type="entry name" value="Low-specificity L-threonine aldolase"/>
    <property type="match status" value="1"/>
</dbReference>
<dbReference type="Proteomes" id="UP000005447">
    <property type="component" value="Unassembled WGS sequence"/>
</dbReference>
<gene>
    <name evidence="7" type="primary">LOC100731358</name>
</gene>
<dbReference type="PIRSF" id="PIRSF017617">
    <property type="entry name" value="Thr_aldolase"/>
    <property type="match status" value="1"/>
</dbReference>
<dbReference type="GeneTree" id="ENSGT00390000014681"/>
<dbReference type="GO" id="GO:0008732">
    <property type="term" value="F:L-allo-threonine aldolase activity"/>
    <property type="evidence" value="ECO:0007669"/>
    <property type="project" value="TreeGrafter"/>
</dbReference>
<reference evidence="7" key="2">
    <citation type="submission" date="2025-08" db="UniProtKB">
        <authorList>
            <consortium name="Ensembl"/>
        </authorList>
    </citation>
    <scope>IDENTIFICATION</scope>
    <source>
        <strain evidence="7">2N</strain>
    </source>
</reference>
<dbReference type="OMA" id="VQTNIVI"/>
<feature type="domain" description="Aromatic amino acid beta-eliminating lyase/threonine aldolase" evidence="6">
    <location>
        <begin position="34"/>
        <end position="323"/>
    </location>
</feature>
<evidence type="ECO:0000256" key="1">
    <source>
        <dbReference type="ARBA" id="ARBA00001933"/>
    </source>
</evidence>
<dbReference type="InterPro" id="IPR015424">
    <property type="entry name" value="PyrdxlP-dep_Trfase"/>
</dbReference>
<comment type="similarity">
    <text evidence="2">Belongs to the threonine aldolase family.</text>
</comment>
<evidence type="ECO:0000313" key="7">
    <source>
        <dbReference type="Ensembl" id="ENSCPOP00000019543.2"/>
    </source>
</evidence>
<dbReference type="AlphaFoldDB" id="H0W985"/>
<dbReference type="GO" id="GO:0005829">
    <property type="term" value="C:cytosol"/>
    <property type="evidence" value="ECO:0007669"/>
    <property type="project" value="TreeGrafter"/>
</dbReference>
<dbReference type="HOGENOM" id="CLU_029381_0_1_1"/>
<dbReference type="STRING" id="10141.ENSCPOP00000019543"/>
<proteinExistence type="inferred from homology"/>
<protein>
    <recommendedName>
        <fullName evidence="6">Aromatic amino acid beta-eliminating lyase/threonine aldolase domain-containing protein</fullName>
    </recommendedName>
</protein>
<reference evidence="8" key="1">
    <citation type="journal article" date="2011" name="Nature">
        <title>A high-resolution map of human evolutionary constraint using 29 mammals.</title>
        <authorList>
            <person name="Lindblad-Toh K."/>
            <person name="Garber M."/>
            <person name="Zuk O."/>
            <person name="Lin M.F."/>
            <person name="Parker B.J."/>
            <person name="Washietl S."/>
            <person name="Kheradpour P."/>
            <person name="Ernst J."/>
            <person name="Jordan G."/>
            <person name="Mauceli E."/>
            <person name="Ward L.D."/>
            <person name="Lowe C.B."/>
            <person name="Holloway A.K."/>
            <person name="Clamp M."/>
            <person name="Gnerre S."/>
            <person name="Alfoldi J."/>
            <person name="Beal K."/>
            <person name="Chang J."/>
            <person name="Clawson H."/>
            <person name="Cuff J."/>
            <person name="Di Palma F."/>
            <person name="Fitzgerald S."/>
            <person name="Flicek P."/>
            <person name="Guttman M."/>
            <person name="Hubisz M.J."/>
            <person name="Jaffe D.B."/>
            <person name="Jungreis I."/>
            <person name="Kent W.J."/>
            <person name="Kostka D."/>
            <person name="Lara M."/>
            <person name="Martins A.L."/>
            <person name="Massingham T."/>
            <person name="Moltke I."/>
            <person name="Raney B.J."/>
            <person name="Rasmussen M.D."/>
            <person name="Robinson J."/>
            <person name="Stark A."/>
            <person name="Vilella A.J."/>
            <person name="Wen J."/>
            <person name="Xie X."/>
            <person name="Zody M.C."/>
            <person name="Baldwin J."/>
            <person name="Bloom T."/>
            <person name="Chin C.W."/>
            <person name="Heiman D."/>
            <person name="Nicol R."/>
            <person name="Nusbaum C."/>
            <person name="Young S."/>
            <person name="Wilkinson J."/>
            <person name="Worley K.C."/>
            <person name="Kovar C.L."/>
            <person name="Muzny D.M."/>
            <person name="Gibbs R.A."/>
            <person name="Cree A."/>
            <person name="Dihn H.H."/>
            <person name="Fowler G."/>
            <person name="Jhangiani S."/>
            <person name="Joshi V."/>
            <person name="Lee S."/>
            <person name="Lewis L.R."/>
            <person name="Nazareth L.V."/>
            <person name="Okwuonu G."/>
            <person name="Santibanez J."/>
            <person name="Warren W.C."/>
            <person name="Mardis E.R."/>
            <person name="Weinstock G.M."/>
            <person name="Wilson R.K."/>
            <person name="Delehaunty K."/>
            <person name="Dooling D."/>
            <person name="Fronik C."/>
            <person name="Fulton L."/>
            <person name="Fulton B."/>
            <person name="Graves T."/>
            <person name="Minx P."/>
            <person name="Sodergren E."/>
            <person name="Birney E."/>
            <person name="Margulies E.H."/>
            <person name="Herrero J."/>
            <person name="Green E.D."/>
            <person name="Haussler D."/>
            <person name="Siepel A."/>
            <person name="Goldman N."/>
            <person name="Pollard K.S."/>
            <person name="Pedersen J.S."/>
            <person name="Lander E.S."/>
            <person name="Kellis M."/>
        </authorList>
    </citation>
    <scope>NUCLEOTIDE SEQUENCE [LARGE SCALE GENOMIC DNA]</scope>
    <source>
        <strain evidence="8">2N</strain>
    </source>
</reference>
<dbReference type="InterPro" id="IPR001597">
    <property type="entry name" value="ArAA_b-elim_lyase/Thr_aldolase"/>
</dbReference>
<dbReference type="Pfam" id="PF01212">
    <property type="entry name" value="Beta_elim_lyase"/>
    <property type="match status" value="1"/>
</dbReference>
<organism evidence="7 8">
    <name type="scientific">Cavia porcellus</name>
    <name type="common">Guinea pig</name>
    <dbReference type="NCBI Taxonomy" id="10141"/>
    <lineage>
        <taxon>Eukaryota</taxon>
        <taxon>Metazoa</taxon>
        <taxon>Chordata</taxon>
        <taxon>Craniata</taxon>
        <taxon>Vertebrata</taxon>
        <taxon>Euteleostomi</taxon>
        <taxon>Mammalia</taxon>
        <taxon>Eutheria</taxon>
        <taxon>Euarchontoglires</taxon>
        <taxon>Glires</taxon>
        <taxon>Rodentia</taxon>
        <taxon>Hystricomorpha</taxon>
        <taxon>Caviidae</taxon>
        <taxon>Cavia</taxon>
    </lineage>
</organism>